<dbReference type="SUPFAM" id="SSF82866">
    <property type="entry name" value="Multidrug efflux transporter AcrB transmembrane domain"/>
    <property type="match status" value="1"/>
</dbReference>
<proteinExistence type="predicted"/>
<comment type="caution">
    <text evidence="2">The sequence shown here is derived from an EMBL/GenBank/DDBJ whole genome shotgun (WGS) entry which is preliminary data.</text>
</comment>
<keyword evidence="3" id="KW-1185">Reference proteome</keyword>
<keyword evidence="1" id="KW-0472">Membrane</keyword>
<evidence type="ECO:0000313" key="3">
    <source>
        <dbReference type="Proteomes" id="UP000248066"/>
    </source>
</evidence>
<reference evidence="2 3" key="1">
    <citation type="submission" date="2017-10" db="EMBL/GenBank/DDBJ databases">
        <title>Bacillus sp. nov., a halophilic bacterium isolated from a Yangshapao Lake.</title>
        <authorList>
            <person name="Wang H."/>
        </authorList>
    </citation>
    <scope>NUCLEOTIDE SEQUENCE [LARGE SCALE GENOMIC DNA]</scope>
    <source>
        <strain evidence="2 3">YSP-3</strain>
    </source>
</reference>
<feature type="transmembrane region" description="Helical" evidence="1">
    <location>
        <begin position="23"/>
        <end position="42"/>
    </location>
</feature>
<name>A0A2W0H4G9_9BACI</name>
<protein>
    <recommendedName>
        <fullName evidence="4">DUF624 domain-containing protein</fullName>
    </recommendedName>
</protein>
<feature type="transmembrane region" description="Helical" evidence="1">
    <location>
        <begin position="195"/>
        <end position="215"/>
    </location>
</feature>
<dbReference type="Pfam" id="PF04854">
    <property type="entry name" value="DUF624"/>
    <property type="match status" value="1"/>
</dbReference>
<evidence type="ECO:0008006" key="4">
    <source>
        <dbReference type="Google" id="ProtNLM"/>
    </source>
</evidence>
<feature type="transmembrane region" description="Helical" evidence="1">
    <location>
        <begin position="102"/>
        <end position="122"/>
    </location>
</feature>
<gene>
    <name evidence="2" type="ORF">CR205_13615</name>
</gene>
<feature type="transmembrane region" description="Helical" evidence="1">
    <location>
        <begin position="166"/>
        <end position="189"/>
    </location>
</feature>
<evidence type="ECO:0000256" key="1">
    <source>
        <dbReference type="SAM" id="Phobius"/>
    </source>
</evidence>
<evidence type="ECO:0000313" key="2">
    <source>
        <dbReference type="EMBL" id="PYZ96724.1"/>
    </source>
</evidence>
<keyword evidence="1" id="KW-0812">Transmembrane</keyword>
<dbReference type="InterPro" id="IPR006938">
    <property type="entry name" value="DUF624"/>
</dbReference>
<feature type="transmembrane region" description="Helical" evidence="1">
    <location>
        <begin position="48"/>
        <end position="74"/>
    </location>
</feature>
<dbReference type="AlphaFoldDB" id="A0A2W0H4G9"/>
<dbReference type="RefSeq" id="WP_110520662.1">
    <property type="nucleotide sequence ID" value="NZ_PDOF01000002.1"/>
</dbReference>
<dbReference type="EMBL" id="PDOF01000002">
    <property type="protein sequence ID" value="PYZ96724.1"/>
    <property type="molecule type" value="Genomic_DNA"/>
</dbReference>
<dbReference type="OrthoDB" id="2182676at2"/>
<accession>A0A2W0H4G9</accession>
<keyword evidence="1" id="KW-1133">Transmembrane helix</keyword>
<dbReference type="Proteomes" id="UP000248066">
    <property type="component" value="Unassembled WGS sequence"/>
</dbReference>
<feature type="transmembrane region" description="Helical" evidence="1">
    <location>
        <begin position="128"/>
        <end position="154"/>
    </location>
</feature>
<organism evidence="2 3">
    <name type="scientific">Alteribacter lacisalsi</name>
    <dbReference type="NCBI Taxonomy" id="2045244"/>
    <lineage>
        <taxon>Bacteria</taxon>
        <taxon>Bacillati</taxon>
        <taxon>Bacillota</taxon>
        <taxon>Bacilli</taxon>
        <taxon>Bacillales</taxon>
        <taxon>Bacillaceae</taxon>
        <taxon>Alteribacter</taxon>
    </lineage>
</organism>
<sequence length="228" mass="25887">MQGVMNGFIQVGEWITRFAVTNVLWILVNIPVLLVVTSMYMTGSSGLMPFYIALLMVLGPLLFFPATAALFASVRDFVMQKESKSLIVRYFKLFAENYRRSAAGGVLLTVLWLIWAVDYYYFSGSSVILMFAFLGMVIPLFVFTMNFFVVLAHFDMPVRKLLRKALLLTFGNIKMTAITFAVSFVIFYVSVNGALFLLLFFSVSITAFFIFSLFYRYYARISGEAVSQ</sequence>